<feature type="compositionally biased region" description="Basic and acidic residues" evidence="1">
    <location>
        <begin position="284"/>
        <end position="293"/>
    </location>
</feature>
<feature type="compositionally biased region" description="Basic and acidic residues" evidence="1">
    <location>
        <begin position="20"/>
        <end position="45"/>
    </location>
</feature>
<dbReference type="PANTHER" id="PTHR34606:SF15">
    <property type="entry name" value="BON DOMAIN-CONTAINING PROTEIN"/>
    <property type="match status" value="1"/>
</dbReference>
<dbReference type="EMBL" id="VDMO01000004">
    <property type="protein sequence ID" value="TNM72188.1"/>
    <property type="molecule type" value="Genomic_DNA"/>
</dbReference>
<sequence>MTRNRDERYDSRNDFYRNDMERSEGMYRDRNDGRFSSRDDHRGMERGGGYGGMDRENFGRDNYDRGGSSDWGGYGQSGSGQYGSGMDRDRQGYGRQDDGGLGRSMGGQGYSSMGRDSRGMGEAYRDSQGISNQGYSGRGYGSSSSGQDYGRGGGRGDGGMGQDRSGYSDDYSSGMRQGAYSDPYQGNPSYSGGSSMGSYGRDNDMGSGMTSHRGKGPKGYQRSDERLKEMVSEALEDEHGVDASDVEVKVENGEVTLTGTVQDRSQKRRAEDCAEGVRGIRDVHNQIRVKRNDGSGQTGDSSTLTASATSSSQKNKAGTNAS</sequence>
<comment type="caution">
    <text evidence="3">The sequence shown here is derived from an EMBL/GenBank/DDBJ whole genome shotgun (WGS) entry which is preliminary data.</text>
</comment>
<feature type="compositionally biased region" description="Low complexity" evidence="1">
    <location>
        <begin position="189"/>
        <end position="200"/>
    </location>
</feature>
<feature type="compositionally biased region" description="Basic and acidic residues" evidence="1">
    <location>
        <begin position="86"/>
        <end position="100"/>
    </location>
</feature>
<dbReference type="PANTHER" id="PTHR34606">
    <property type="entry name" value="BON DOMAIN-CONTAINING PROTEIN"/>
    <property type="match status" value="1"/>
</dbReference>
<proteinExistence type="predicted"/>
<dbReference type="AlphaFoldDB" id="A0A5C4YAR0"/>
<dbReference type="InterPro" id="IPR051686">
    <property type="entry name" value="Lipoprotein_DolP"/>
</dbReference>
<evidence type="ECO:0000259" key="2">
    <source>
        <dbReference type="PROSITE" id="PS50914"/>
    </source>
</evidence>
<dbReference type="Proteomes" id="UP000313988">
    <property type="component" value="Unassembled WGS sequence"/>
</dbReference>
<evidence type="ECO:0000313" key="3">
    <source>
        <dbReference type="EMBL" id="TNM72188.1"/>
    </source>
</evidence>
<dbReference type="InterPro" id="IPR014004">
    <property type="entry name" value="Transpt-assoc_nodulatn_dom_bac"/>
</dbReference>
<organism evidence="3 4">
    <name type="scientific">Deinococcus radiopugnans ATCC 19172</name>
    <dbReference type="NCBI Taxonomy" id="585398"/>
    <lineage>
        <taxon>Bacteria</taxon>
        <taxon>Thermotogati</taxon>
        <taxon>Deinococcota</taxon>
        <taxon>Deinococci</taxon>
        <taxon>Deinococcales</taxon>
        <taxon>Deinococcaceae</taxon>
        <taxon>Deinococcus</taxon>
    </lineage>
</organism>
<dbReference type="Pfam" id="PF04972">
    <property type="entry name" value="BON"/>
    <property type="match status" value="1"/>
</dbReference>
<dbReference type="InterPro" id="IPR007055">
    <property type="entry name" value="BON_dom"/>
</dbReference>
<reference evidence="3 4" key="1">
    <citation type="submission" date="2019-06" db="EMBL/GenBank/DDBJ databases">
        <title>Genome sequence of Deinococcus radiopugnans ATCC 19172.</title>
        <authorList>
            <person name="Maclea K.S."/>
            <person name="Maynard C.R."/>
        </authorList>
    </citation>
    <scope>NUCLEOTIDE SEQUENCE [LARGE SCALE GENOMIC DNA]</scope>
    <source>
        <strain evidence="3 4">ATCC 19172</strain>
    </source>
</reference>
<name>A0A5C4YAR0_9DEIO</name>
<feature type="region of interest" description="Disordered" evidence="1">
    <location>
        <begin position="284"/>
        <end position="322"/>
    </location>
</feature>
<dbReference type="SMART" id="SM00749">
    <property type="entry name" value="BON"/>
    <property type="match status" value="1"/>
</dbReference>
<dbReference type="PROSITE" id="PS50914">
    <property type="entry name" value="BON"/>
    <property type="match status" value="1"/>
</dbReference>
<feature type="compositionally biased region" description="Low complexity" evidence="1">
    <location>
        <begin position="301"/>
        <end position="312"/>
    </location>
</feature>
<feature type="compositionally biased region" description="Gly residues" evidence="1">
    <location>
        <begin position="149"/>
        <end position="161"/>
    </location>
</feature>
<feature type="compositionally biased region" description="Basic and acidic residues" evidence="1">
    <location>
        <begin position="115"/>
        <end position="125"/>
    </location>
</feature>
<protein>
    <submittedName>
        <fullName evidence="3">BON domain-containing protein</fullName>
    </submittedName>
</protein>
<feature type="domain" description="BON" evidence="2">
    <location>
        <begin position="223"/>
        <end position="291"/>
    </location>
</feature>
<feature type="compositionally biased region" description="Basic and acidic residues" evidence="1">
    <location>
        <begin position="53"/>
        <end position="64"/>
    </location>
</feature>
<feature type="region of interest" description="Disordered" evidence="1">
    <location>
        <begin position="20"/>
        <end position="245"/>
    </location>
</feature>
<feature type="compositionally biased region" description="Polar residues" evidence="1">
    <location>
        <begin position="313"/>
        <end position="322"/>
    </location>
</feature>
<accession>A0A5C4YAR0</accession>
<feature type="compositionally biased region" description="Basic and acidic residues" evidence="1">
    <location>
        <begin position="221"/>
        <end position="245"/>
    </location>
</feature>
<dbReference type="OrthoDB" id="8963247at2"/>
<gene>
    <name evidence="3" type="ORF">FHR04_05000</name>
</gene>
<feature type="compositionally biased region" description="Low complexity" evidence="1">
    <location>
        <begin position="162"/>
        <end position="174"/>
    </location>
</feature>
<dbReference type="Gene3D" id="3.30.1340.30">
    <property type="match status" value="1"/>
</dbReference>
<evidence type="ECO:0000256" key="1">
    <source>
        <dbReference type="SAM" id="MobiDB-lite"/>
    </source>
</evidence>
<feature type="compositionally biased region" description="Gly residues" evidence="1">
    <location>
        <begin position="69"/>
        <end position="83"/>
    </location>
</feature>
<evidence type="ECO:0000313" key="4">
    <source>
        <dbReference type="Proteomes" id="UP000313988"/>
    </source>
</evidence>